<evidence type="ECO:0000256" key="4">
    <source>
        <dbReference type="ARBA" id="ARBA00022694"/>
    </source>
</evidence>
<evidence type="ECO:0000256" key="1">
    <source>
        <dbReference type="ARBA" id="ARBA00004123"/>
    </source>
</evidence>
<dbReference type="GO" id="GO:0031515">
    <property type="term" value="C:tRNA (m1A) methyltransferase complex"/>
    <property type="evidence" value="ECO:0007669"/>
    <property type="project" value="InterPro"/>
</dbReference>
<comment type="subcellular location">
    <subcellularLocation>
        <location evidence="1">Nucleus</location>
    </subcellularLocation>
</comment>
<accession>A0A5N5SQG6</accession>
<dbReference type="InterPro" id="IPR029063">
    <property type="entry name" value="SAM-dependent_MTases_sf"/>
</dbReference>
<dbReference type="EMBL" id="SEYY01021440">
    <property type="protein sequence ID" value="KAB7496354.1"/>
    <property type="molecule type" value="Genomic_DNA"/>
</dbReference>
<evidence type="ECO:0000256" key="5">
    <source>
        <dbReference type="ARBA" id="ARBA00023242"/>
    </source>
</evidence>
<sequence length="420" mass="47126">MNTIKEKDLVIVQKGSFFKACRVSVNKPQRFGRNGESQALINLEKGIGHVFGTSFKLVRGSKKCYSLEVHGEESEGFDLDVESGIDNRNIFDDGQSQSLSKSDIKQLVESGVSGDEVIQTLAQNNKTFTSKTKYSQEKYVSKKLRKYDEIITLHRPSMRLLLHMYYSQDPLRISNLRIDTLSQMVAYANVQSGGRYAVYEAGMQGLVSAALLSQIGTLGSLVHIYSGSYPHKEAVELLEFSTEELLTMSFIGADNLPLLQESNIEEEMKMENGDLPSVSKEEKVEKINEPELVAVNEKEEIAGNVKCRKFVRSRVEDIKLSTSVLRSGVHGLIVACRQHPSSISLALLPYLLPGHSFVIFSPYKETLMDIFMDLKNENCVNIRLVENWLRNYQVLPQRTHPEVNMSGGGGYLLTGWKVSK</sequence>
<evidence type="ECO:0000313" key="7">
    <source>
        <dbReference type="EMBL" id="KAB7496354.1"/>
    </source>
</evidence>
<evidence type="ECO:0000256" key="3">
    <source>
        <dbReference type="ARBA" id="ARBA00021704"/>
    </source>
</evidence>
<evidence type="ECO:0000313" key="8">
    <source>
        <dbReference type="Proteomes" id="UP000326759"/>
    </source>
</evidence>
<keyword evidence="8" id="KW-1185">Reference proteome</keyword>
<dbReference type="GO" id="GO:0008168">
    <property type="term" value="F:methyltransferase activity"/>
    <property type="evidence" value="ECO:0007669"/>
    <property type="project" value="UniProtKB-KW"/>
</dbReference>
<keyword evidence="4" id="KW-0819">tRNA processing</keyword>
<dbReference type="GO" id="GO:0005634">
    <property type="term" value="C:nucleus"/>
    <property type="evidence" value="ECO:0007669"/>
    <property type="project" value="UniProtKB-SubCell"/>
</dbReference>
<protein>
    <recommendedName>
        <fullName evidence="3">tRNA (adenine(58)-N(1))-methyltransferase non-catalytic subunit TRM6</fullName>
    </recommendedName>
    <alternativeName>
        <fullName evidence="6">tRNA(m1A58)-methyltransferase subunit TRM6</fullName>
    </alternativeName>
</protein>
<keyword evidence="7" id="KW-0489">Methyltransferase</keyword>
<dbReference type="Proteomes" id="UP000326759">
    <property type="component" value="Unassembled WGS sequence"/>
</dbReference>
<dbReference type="OrthoDB" id="10254665at2759"/>
<dbReference type="GO" id="GO:0030488">
    <property type="term" value="P:tRNA methylation"/>
    <property type="evidence" value="ECO:0007669"/>
    <property type="project" value="InterPro"/>
</dbReference>
<dbReference type="AlphaFoldDB" id="A0A5N5SQG6"/>
<organism evidence="7 8">
    <name type="scientific">Armadillidium nasatum</name>
    <dbReference type="NCBI Taxonomy" id="96803"/>
    <lineage>
        <taxon>Eukaryota</taxon>
        <taxon>Metazoa</taxon>
        <taxon>Ecdysozoa</taxon>
        <taxon>Arthropoda</taxon>
        <taxon>Crustacea</taxon>
        <taxon>Multicrustacea</taxon>
        <taxon>Malacostraca</taxon>
        <taxon>Eumalacostraca</taxon>
        <taxon>Peracarida</taxon>
        <taxon>Isopoda</taxon>
        <taxon>Oniscidea</taxon>
        <taxon>Crinocheta</taxon>
        <taxon>Armadillidiidae</taxon>
        <taxon>Armadillidium</taxon>
    </lineage>
</organism>
<gene>
    <name evidence="7" type="primary">TRMT6</name>
    <name evidence="7" type="ORF">Anas_00121</name>
</gene>
<evidence type="ECO:0000256" key="2">
    <source>
        <dbReference type="ARBA" id="ARBA00008320"/>
    </source>
</evidence>
<dbReference type="PANTHER" id="PTHR12945:SF0">
    <property type="entry name" value="TRNA (ADENINE(58)-N(1))-METHYLTRANSFERASE NON-CATALYTIC SUBUNIT TRM6"/>
    <property type="match status" value="1"/>
</dbReference>
<dbReference type="Pfam" id="PF04189">
    <property type="entry name" value="Gcd10p"/>
    <property type="match status" value="1"/>
</dbReference>
<dbReference type="InterPro" id="IPR017423">
    <property type="entry name" value="TRM6"/>
</dbReference>
<comment type="caution">
    <text evidence="7">The sequence shown here is derived from an EMBL/GenBank/DDBJ whole genome shotgun (WGS) entry which is preliminary data.</text>
</comment>
<comment type="similarity">
    <text evidence="2">Belongs to the TRM6/GCD10 family.</text>
</comment>
<keyword evidence="7" id="KW-0808">Transferase</keyword>
<reference evidence="7 8" key="1">
    <citation type="journal article" date="2019" name="PLoS Biol.">
        <title>Sex chromosomes control vertical transmission of feminizing Wolbachia symbionts in an isopod.</title>
        <authorList>
            <person name="Becking T."/>
            <person name="Chebbi M.A."/>
            <person name="Giraud I."/>
            <person name="Moumen B."/>
            <person name="Laverre T."/>
            <person name="Caubet Y."/>
            <person name="Peccoud J."/>
            <person name="Gilbert C."/>
            <person name="Cordaux R."/>
        </authorList>
    </citation>
    <scope>NUCLEOTIDE SEQUENCE [LARGE SCALE GENOMIC DNA]</scope>
    <source>
        <strain evidence="7">ANa2</strain>
        <tissue evidence="7">Whole body excluding digestive tract and cuticle</tissue>
    </source>
</reference>
<dbReference type="PANTHER" id="PTHR12945">
    <property type="entry name" value="TRANSLATION INITIATION FACTOR EIF3-RELATED"/>
    <property type="match status" value="1"/>
</dbReference>
<evidence type="ECO:0000256" key="6">
    <source>
        <dbReference type="ARBA" id="ARBA00032319"/>
    </source>
</evidence>
<name>A0A5N5SQG6_9CRUS</name>
<proteinExistence type="inferred from homology"/>
<dbReference type="Gene3D" id="3.40.50.150">
    <property type="entry name" value="Vaccinia Virus protein VP39"/>
    <property type="match status" value="1"/>
</dbReference>
<keyword evidence="5" id="KW-0539">Nucleus</keyword>